<feature type="region of interest" description="Disordered" evidence="1">
    <location>
        <begin position="1"/>
        <end position="29"/>
    </location>
</feature>
<organism evidence="2 3">
    <name type="scientific">Rhodotorula mucilaginosa</name>
    <name type="common">Yeast</name>
    <name type="synonym">Rhodotorula rubra</name>
    <dbReference type="NCBI Taxonomy" id="5537"/>
    <lineage>
        <taxon>Eukaryota</taxon>
        <taxon>Fungi</taxon>
        <taxon>Dikarya</taxon>
        <taxon>Basidiomycota</taxon>
        <taxon>Pucciniomycotina</taxon>
        <taxon>Microbotryomycetes</taxon>
        <taxon>Sporidiobolales</taxon>
        <taxon>Sporidiobolaceae</taxon>
        <taxon>Rhodotorula</taxon>
    </lineage>
</organism>
<dbReference type="SUPFAM" id="SSF52047">
    <property type="entry name" value="RNI-like"/>
    <property type="match status" value="1"/>
</dbReference>
<accession>A0A9P6VT94</accession>
<reference evidence="2 3" key="1">
    <citation type="submission" date="2020-11" db="EMBL/GenBank/DDBJ databases">
        <title>Kefir isolates.</title>
        <authorList>
            <person name="Marcisauskas S."/>
            <person name="Kim Y."/>
            <person name="Blasche S."/>
        </authorList>
    </citation>
    <scope>NUCLEOTIDE SEQUENCE [LARGE SCALE GENOMIC DNA]</scope>
    <source>
        <strain evidence="2 3">KR</strain>
    </source>
</reference>
<dbReference type="InterPro" id="IPR032675">
    <property type="entry name" value="LRR_dom_sf"/>
</dbReference>
<proteinExistence type="predicted"/>
<comment type="caution">
    <text evidence="2">The sequence shown here is derived from an EMBL/GenBank/DDBJ whole genome shotgun (WGS) entry which is preliminary data.</text>
</comment>
<dbReference type="Proteomes" id="UP000777482">
    <property type="component" value="Unassembled WGS sequence"/>
</dbReference>
<feature type="region of interest" description="Disordered" evidence="1">
    <location>
        <begin position="332"/>
        <end position="353"/>
    </location>
</feature>
<dbReference type="AlphaFoldDB" id="A0A9P6VT94"/>
<dbReference type="OrthoDB" id="2527406at2759"/>
<dbReference type="Gene3D" id="3.80.10.10">
    <property type="entry name" value="Ribonuclease Inhibitor"/>
    <property type="match status" value="1"/>
</dbReference>
<dbReference type="EMBL" id="PUHQ01000130">
    <property type="protein sequence ID" value="KAG0655070.1"/>
    <property type="molecule type" value="Genomic_DNA"/>
</dbReference>
<protein>
    <submittedName>
        <fullName evidence="2">Uncharacterized protein</fullName>
    </submittedName>
</protein>
<evidence type="ECO:0000256" key="1">
    <source>
        <dbReference type="SAM" id="MobiDB-lite"/>
    </source>
</evidence>
<gene>
    <name evidence="2" type="ORF">C6P46_001260</name>
</gene>
<evidence type="ECO:0000313" key="2">
    <source>
        <dbReference type="EMBL" id="KAG0655070.1"/>
    </source>
</evidence>
<sequence length="581" mass="62537">MPAAASSILHGSSGPRHSRLDPASRAPTAARTERPFFTVIDVRPGRVKSTPLYAAYIVDPQAYIVVPPESFFGYIISPYPIRLVDFAAGMDMERSATLPVTARRNPPTPRRAPHPPRAALHTLPPELLAQIFHPGPDPSAAASGEEDDFSDESALHLSPRSIPICRSLLPFTRKNAYHHIELEGGLDGLERFGKVVDEREGAACQWIGGLVKRVTVRASSPQGADTRSVPDGYLRAAFDALENVERVDLELSGTEWQRLVFPTSPSSSPLRSRAFNRPKEEGGISLRVRLVEDDPCPVGLVTLAQIGCSGGARGIRSLKIQGRLPHRMQCGDGRGLSGDVEGTVTPPLMGDGEEGEMWTGLEKLEMQCEPHSVGLTRFFGSLAGLKELCWTTPGTTDPSMVAAALSMNVCSTLEVLEWTSFGYTSEVVKLQRELGFAFSNLPSLRSLTIRSSSAVLSQPFFVALHAHNPHLEHLALRGPHAGTPGIRGAADTCALVAEWVEALLFEAGQGGEAASALRRLELEVPTPTPAFARPASARLASEERPPTRLEVQASRLAVACARLDVTLGGSVLDAIPRRALK</sequence>
<feature type="region of interest" description="Disordered" evidence="1">
    <location>
        <begin position="134"/>
        <end position="154"/>
    </location>
</feature>
<evidence type="ECO:0000313" key="3">
    <source>
        <dbReference type="Proteomes" id="UP000777482"/>
    </source>
</evidence>
<keyword evidence="3" id="KW-1185">Reference proteome</keyword>
<name>A0A9P6VT94_RHOMI</name>